<evidence type="ECO:0000256" key="22">
    <source>
        <dbReference type="ARBA" id="ARBA00023268"/>
    </source>
</evidence>
<evidence type="ECO:0000256" key="1">
    <source>
        <dbReference type="ARBA" id="ARBA00000141"/>
    </source>
</evidence>
<evidence type="ECO:0000256" key="23">
    <source>
        <dbReference type="ARBA" id="ARBA00043932"/>
    </source>
</evidence>
<dbReference type="Proteomes" id="UP000095237">
    <property type="component" value="Unassembled WGS sequence"/>
</dbReference>
<dbReference type="NCBIfam" id="TIGR00506">
    <property type="entry name" value="ribB"/>
    <property type="match status" value="1"/>
</dbReference>
<evidence type="ECO:0000256" key="9">
    <source>
        <dbReference type="ARBA" id="ARBA00008976"/>
    </source>
</evidence>
<evidence type="ECO:0000256" key="12">
    <source>
        <dbReference type="ARBA" id="ARBA00018836"/>
    </source>
</evidence>
<dbReference type="AlphaFoldDB" id="A0A1E5IHH5"/>
<evidence type="ECO:0000256" key="18">
    <source>
        <dbReference type="ARBA" id="ARBA00022842"/>
    </source>
</evidence>
<evidence type="ECO:0000256" key="13">
    <source>
        <dbReference type="ARBA" id="ARBA00022619"/>
    </source>
</evidence>
<dbReference type="GO" id="GO:0005525">
    <property type="term" value="F:GTP binding"/>
    <property type="evidence" value="ECO:0007669"/>
    <property type="project" value="UniProtKB-KW"/>
</dbReference>
<dbReference type="GO" id="GO:0008686">
    <property type="term" value="F:3,4-dihydroxy-2-butanone-4-phosphate synthase activity"/>
    <property type="evidence" value="ECO:0007669"/>
    <property type="project" value="UniProtKB-EC"/>
</dbReference>
<evidence type="ECO:0000313" key="26">
    <source>
        <dbReference type="EMBL" id="OEG69942.1"/>
    </source>
</evidence>
<dbReference type="FunFam" id="3.90.870.10:FF:000001">
    <property type="entry name" value="Riboflavin biosynthesis protein RibBA"/>
    <property type="match status" value="1"/>
</dbReference>
<dbReference type="PIRSF" id="PIRSF001259">
    <property type="entry name" value="RibA"/>
    <property type="match status" value="1"/>
</dbReference>
<evidence type="ECO:0000256" key="8">
    <source>
        <dbReference type="ARBA" id="ARBA00005520"/>
    </source>
</evidence>
<evidence type="ECO:0000256" key="16">
    <source>
        <dbReference type="ARBA" id="ARBA00022801"/>
    </source>
</evidence>
<evidence type="ECO:0000256" key="10">
    <source>
        <dbReference type="ARBA" id="ARBA00012153"/>
    </source>
</evidence>
<feature type="domain" description="GTP cyclohydrolase II" evidence="25">
    <location>
        <begin position="190"/>
        <end position="353"/>
    </location>
</feature>
<comment type="cofactor">
    <cofactor evidence="2">
        <name>Mn(2+)</name>
        <dbReference type="ChEBI" id="CHEBI:29035"/>
    </cofactor>
</comment>
<dbReference type="Gene3D" id="3.40.50.10990">
    <property type="entry name" value="GTP cyclohydrolase II"/>
    <property type="match status" value="1"/>
</dbReference>
<sequence>VVDDPGRENEGDLICAAEKTSPEVINFMARFARGLICVPMKHERLEKLEIKNMVEMPTEKKGCSFMVSVDYKIGTTTGISAYDRSVTVRKLIDKTAKPGDFARPGHIFPLRCKEGGVLVRPGHTEAAVDLVRLAGFYPAGVICEIMNNDGTMARMPDLLKFAKKHDLHIITIEELINYRRRTEKLISEIVNVDLPTRYGDFKLVLFEDLITKDLHIAVVKGVVKNKKNVLVRVHSSCETGDIFHSLRCDCGDQLETALKAVGKAEQGVVLYIHQEGRGIGLANKLKAYRLQEKGMDTVEANKALGFGPDLRDYGIGAQMLSELGIKSINLMTNNPGKINGLESYGLKVTKRVPLEISPSKSNEKYLKTKKEKMGHILEKI</sequence>
<dbReference type="PANTHER" id="PTHR21327">
    <property type="entry name" value="GTP CYCLOHYDROLASE II-RELATED"/>
    <property type="match status" value="1"/>
</dbReference>
<dbReference type="Gene3D" id="3.90.870.10">
    <property type="entry name" value="DHBP synthase"/>
    <property type="match status" value="1"/>
</dbReference>
<evidence type="ECO:0000256" key="4">
    <source>
        <dbReference type="ARBA" id="ARBA00001947"/>
    </source>
</evidence>
<dbReference type="Pfam" id="PF00926">
    <property type="entry name" value="DHBP_synthase"/>
    <property type="match status" value="1"/>
</dbReference>
<evidence type="ECO:0000256" key="7">
    <source>
        <dbReference type="ARBA" id="ARBA00004904"/>
    </source>
</evidence>
<dbReference type="InterPro" id="IPR032677">
    <property type="entry name" value="GTP_cyclohydro_II"/>
</dbReference>
<keyword evidence="17" id="KW-0862">Zinc</keyword>
<evidence type="ECO:0000313" key="27">
    <source>
        <dbReference type="Proteomes" id="UP000095237"/>
    </source>
</evidence>
<keyword evidence="18" id="KW-0460">Magnesium</keyword>
<dbReference type="CDD" id="cd00641">
    <property type="entry name" value="GTP_cyclohydro2"/>
    <property type="match status" value="1"/>
</dbReference>
<evidence type="ECO:0000256" key="3">
    <source>
        <dbReference type="ARBA" id="ARBA00001946"/>
    </source>
</evidence>
<keyword evidence="14" id="KW-0479">Metal-binding</keyword>
<dbReference type="EC" id="4.1.99.12" evidence="10"/>
<keyword evidence="22" id="KW-0511">Multifunctional enzyme</keyword>
<comment type="catalytic activity">
    <reaction evidence="24">
        <text>GTP + 4 H2O = 2,5-diamino-6-hydroxy-4-(5-phosphoribosylamino)-pyrimidine + formate + 2 phosphate + 3 H(+)</text>
        <dbReference type="Rhea" id="RHEA:23704"/>
        <dbReference type="ChEBI" id="CHEBI:15377"/>
        <dbReference type="ChEBI" id="CHEBI:15378"/>
        <dbReference type="ChEBI" id="CHEBI:15740"/>
        <dbReference type="ChEBI" id="CHEBI:37565"/>
        <dbReference type="ChEBI" id="CHEBI:43474"/>
        <dbReference type="ChEBI" id="CHEBI:58614"/>
        <dbReference type="EC" id="3.5.4.25"/>
    </reaction>
</comment>
<evidence type="ECO:0000259" key="25">
    <source>
        <dbReference type="Pfam" id="PF00925"/>
    </source>
</evidence>
<dbReference type="GO" id="GO:0005829">
    <property type="term" value="C:cytosol"/>
    <property type="evidence" value="ECO:0007669"/>
    <property type="project" value="TreeGrafter"/>
</dbReference>
<dbReference type="NCBIfam" id="NF006803">
    <property type="entry name" value="PRK09311.1"/>
    <property type="match status" value="1"/>
</dbReference>
<keyword evidence="21" id="KW-0456">Lyase</keyword>
<dbReference type="InterPro" id="IPR017945">
    <property type="entry name" value="DHBP_synth_RibB-like_a/b_dom"/>
</dbReference>
<evidence type="ECO:0000256" key="15">
    <source>
        <dbReference type="ARBA" id="ARBA00022741"/>
    </source>
</evidence>
<dbReference type="NCBIfam" id="NF001591">
    <property type="entry name" value="PRK00393.1"/>
    <property type="match status" value="1"/>
</dbReference>
<dbReference type="FunFam" id="3.40.50.10990:FF:000001">
    <property type="entry name" value="Riboflavin biosynthesis protein RibBA"/>
    <property type="match status" value="1"/>
</dbReference>
<comment type="cofactor">
    <cofactor evidence="3">
        <name>Mg(2+)</name>
        <dbReference type="ChEBI" id="CHEBI:18420"/>
    </cofactor>
</comment>
<evidence type="ECO:0000256" key="2">
    <source>
        <dbReference type="ARBA" id="ARBA00001936"/>
    </source>
</evidence>
<keyword evidence="15" id="KW-0547">Nucleotide-binding</keyword>
<evidence type="ECO:0000256" key="17">
    <source>
        <dbReference type="ARBA" id="ARBA00022833"/>
    </source>
</evidence>
<evidence type="ECO:0000256" key="21">
    <source>
        <dbReference type="ARBA" id="ARBA00023239"/>
    </source>
</evidence>
<dbReference type="GO" id="GO:0003935">
    <property type="term" value="F:GTP cyclohydrolase II activity"/>
    <property type="evidence" value="ECO:0007669"/>
    <property type="project" value="UniProtKB-EC"/>
</dbReference>
<comment type="function">
    <text evidence="23">Catalyzes the conversion of GTP to 2,5-diamino-6-ribosylamino-4(3H)-pyrimidinone 5'-phosphate (DARP), formate and pyrophosphate.</text>
</comment>
<dbReference type="InterPro" id="IPR000926">
    <property type="entry name" value="RibA"/>
</dbReference>
<dbReference type="EC" id="3.5.4.25" evidence="11"/>
<dbReference type="UniPathway" id="UPA00275">
    <property type="reaction ID" value="UER00399"/>
</dbReference>
<dbReference type="EMBL" id="LNVX01000521">
    <property type="protein sequence ID" value="OEG69942.1"/>
    <property type="molecule type" value="Genomic_DNA"/>
</dbReference>
<evidence type="ECO:0000256" key="5">
    <source>
        <dbReference type="ARBA" id="ARBA00002284"/>
    </source>
</evidence>
<dbReference type="SUPFAM" id="SSF142695">
    <property type="entry name" value="RibA-like"/>
    <property type="match status" value="1"/>
</dbReference>
<evidence type="ECO:0000256" key="24">
    <source>
        <dbReference type="ARBA" id="ARBA00049295"/>
    </source>
</evidence>
<comment type="caution">
    <text evidence="26">The sequence shown here is derived from an EMBL/GenBank/DDBJ whole genome shotgun (WGS) entry which is preliminary data.</text>
</comment>
<evidence type="ECO:0000256" key="19">
    <source>
        <dbReference type="ARBA" id="ARBA00023134"/>
    </source>
</evidence>
<dbReference type="NCBIfam" id="TIGR00505">
    <property type="entry name" value="ribA"/>
    <property type="match status" value="1"/>
</dbReference>
<comment type="pathway">
    <text evidence="6">Cofactor biosynthesis; riboflavin biosynthesis; 5-amino-6-(D-ribitylamino)uracil from GTP: step 1/4.</text>
</comment>
<dbReference type="InterPro" id="IPR036144">
    <property type="entry name" value="RibA-like_sf"/>
</dbReference>
<organism evidence="26 27">
    <name type="scientific">Endomicrobium trichonymphae</name>
    <dbReference type="NCBI Taxonomy" id="1408204"/>
    <lineage>
        <taxon>Bacteria</taxon>
        <taxon>Pseudomonadati</taxon>
        <taxon>Elusimicrobiota</taxon>
        <taxon>Endomicrobiia</taxon>
        <taxon>Endomicrobiales</taxon>
        <taxon>Endomicrobiaceae</taxon>
        <taxon>Candidatus Endomicrobiellum</taxon>
    </lineage>
</organism>
<dbReference type="InterPro" id="IPR000422">
    <property type="entry name" value="DHBP_synthase_RibB"/>
</dbReference>
<keyword evidence="27" id="KW-1185">Reference proteome</keyword>
<comment type="catalytic activity">
    <reaction evidence="1">
        <text>D-ribulose 5-phosphate = (2S)-2-hydroxy-3-oxobutyl phosphate + formate + H(+)</text>
        <dbReference type="Rhea" id="RHEA:18457"/>
        <dbReference type="ChEBI" id="CHEBI:15378"/>
        <dbReference type="ChEBI" id="CHEBI:15740"/>
        <dbReference type="ChEBI" id="CHEBI:58121"/>
        <dbReference type="ChEBI" id="CHEBI:58830"/>
        <dbReference type="EC" id="4.1.99.12"/>
    </reaction>
</comment>
<dbReference type="PANTHER" id="PTHR21327:SF18">
    <property type="entry name" value="3,4-DIHYDROXY-2-BUTANONE 4-PHOSPHATE SYNTHASE"/>
    <property type="match status" value="1"/>
</dbReference>
<dbReference type="GO" id="GO:0046872">
    <property type="term" value="F:metal ion binding"/>
    <property type="evidence" value="ECO:0007669"/>
    <property type="project" value="UniProtKB-KW"/>
</dbReference>
<dbReference type="GO" id="GO:0009231">
    <property type="term" value="P:riboflavin biosynthetic process"/>
    <property type="evidence" value="ECO:0007669"/>
    <property type="project" value="UniProtKB-UniPathway"/>
</dbReference>
<comment type="cofactor">
    <cofactor evidence="4">
        <name>Zn(2+)</name>
        <dbReference type="ChEBI" id="CHEBI:29105"/>
    </cofactor>
</comment>
<comment type="function">
    <text evidence="5">Catalyzes the conversion of D-ribulose 5-phosphate to formate and 3,4-dihydroxy-2-butanone 4-phosphate.</text>
</comment>
<evidence type="ECO:0000256" key="11">
    <source>
        <dbReference type="ARBA" id="ARBA00012762"/>
    </source>
</evidence>
<feature type="non-terminal residue" evidence="26">
    <location>
        <position position="1"/>
    </location>
</feature>
<evidence type="ECO:0000256" key="14">
    <source>
        <dbReference type="ARBA" id="ARBA00022723"/>
    </source>
</evidence>
<evidence type="ECO:0000256" key="6">
    <source>
        <dbReference type="ARBA" id="ARBA00004853"/>
    </source>
</evidence>
<keyword evidence="19" id="KW-0342">GTP-binding</keyword>
<protein>
    <recommendedName>
        <fullName evidence="12">3,4-dihydroxy-2-butanone 4-phosphate synthase</fullName>
        <ecNumber evidence="11">3.5.4.25</ecNumber>
        <ecNumber evidence="10">4.1.99.12</ecNumber>
    </recommendedName>
</protein>
<proteinExistence type="inferred from homology"/>
<comment type="similarity">
    <text evidence="9">In the C-terminal section; belongs to the GTP cyclohydrolase II family.</text>
</comment>
<keyword evidence="16" id="KW-0378">Hydrolase</keyword>
<comment type="similarity">
    <text evidence="8">In the N-terminal section; belongs to the DHBP synthase family.</text>
</comment>
<name>A0A1E5IHH5_ENDTX</name>
<comment type="pathway">
    <text evidence="7">Cofactor biosynthesis; riboflavin biosynthesis; 2-hydroxy-3-oxobutyl phosphate from D-ribulose 5-phosphate: step 1/1.</text>
</comment>
<keyword evidence="20" id="KW-0464">Manganese</keyword>
<dbReference type="Pfam" id="PF00925">
    <property type="entry name" value="GTP_cyclohydro2"/>
    <property type="match status" value="1"/>
</dbReference>
<gene>
    <name evidence="26" type="ORF">ATZ36_06885</name>
</gene>
<accession>A0A1E5IHH5</accession>
<evidence type="ECO:0000256" key="20">
    <source>
        <dbReference type="ARBA" id="ARBA00023211"/>
    </source>
</evidence>
<reference evidence="26 27" key="1">
    <citation type="submission" date="2015-11" db="EMBL/GenBank/DDBJ databases">
        <title>Evidence for parallel genomic evolution in an endosymbiosis of termite gut flagellates.</title>
        <authorList>
            <person name="Zheng H."/>
        </authorList>
    </citation>
    <scope>NUCLEOTIDE SEQUENCE [LARGE SCALE GENOMIC DNA]</scope>
    <source>
        <strain evidence="26 27">CET450</strain>
    </source>
</reference>
<keyword evidence="13" id="KW-0686">Riboflavin biosynthesis</keyword>
<dbReference type="SUPFAM" id="SSF55821">
    <property type="entry name" value="YrdC/RibB"/>
    <property type="match status" value="1"/>
</dbReference>
<dbReference type="HAMAP" id="MF_00179">
    <property type="entry name" value="RibA"/>
    <property type="match status" value="1"/>
</dbReference>